<dbReference type="AlphaFoldDB" id="A0A5D2YGA0"/>
<evidence type="ECO:0000313" key="1">
    <source>
        <dbReference type="EMBL" id="TYJ24151.1"/>
    </source>
</evidence>
<name>A0A5D2YGA0_GOSMU</name>
<accession>A0A5D2YGA0</accession>
<proteinExistence type="predicted"/>
<organism evidence="1 2">
    <name type="scientific">Gossypium mustelinum</name>
    <name type="common">Cotton</name>
    <name type="synonym">Gossypium caicoense</name>
    <dbReference type="NCBI Taxonomy" id="34275"/>
    <lineage>
        <taxon>Eukaryota</taxon>
        <taxon>Viridiplantae</taxon>
        <taxon>Streptophyta</taxon>
        <taxon>Embryophyta</taxon>
        <taxon>Tracheophyta</taxon>
        <taxon>Spermatophyta</taxon>
        <taxon>Magnoliopsida</taxon>
        <taxon>eudicotyledons</taxon>
        <taxon>Gunneridae</taxon>
        <taxon>Pentapetalae</taxon>
        <taxon>rosids</taxon>
        <taxon>malvids</taxon>
        <taxon>Malvales</taxon>
        <taxon>Malvaceae</taxon>
        <taxon>Malvoideae</taxon>
        <taxon>Gossypium</taxon>
    </lineage>
</organism>
<evidence type="ECO:0000313" key="2">
    <source>
        <dbReference type="Proteomes" id="UP000323597"/>
    </source>
</evidence>
<reference evidence="1 2" key="1">
    <citation type="submission" date="2019-07" db="EMBL/GenBank/DDBJ databases">
        <title>WGS assembly of Gossypium mustelinum.</title>
        <authorList>
            <person name="Chen Z.J."/>
            <person name="Sreedasyam A."/>
            <person name="Ando A."/>
            <person name="Song Q."/>
            <person name="De L."/>
            <person name="Hulse-Kemp A."/>
            <person name="Ding M."/>
            <person name="Ye W."/>
            <person name="Kirkbride R."/>
            <person name="Jenkins J."/>
            <person name="Plott C."/>
            <person name="Lovell J."/>
            <person name="Lin Y.-M."/>
            <person name="Vaughn R."/>
            <person name="Liu B."/>
            <person name="Li W."/>
            <person name="Simpson S."/>
            <person name="Scheffler B."/>
            <person name="Saski C."/>
            <person name="Grover C."/>
            <person name="Hu G."/>
            <person name="Conover J."/>
            <person name="Carlson J."/>
            <person name="Shu S."/>
            <person name="Boston L."/>
            <person name="Williams M."/>
            <person name="Peterson D."/>
            <person name="Mcgee K."/>
            <person name="Jones D."/>
            <person name="Wendel J."/>
            <person name="Stelly D."/>
            <person name="Grimwood J."/>
            <person name="Schmutz J."/>
        </authorList>
    </citation>
    <scope>NUCLEOTIDE SEQUENCE [LARGE SCALE GENOMIC DNA]</scope>
    <source>
        <strain evidence="1">1408120.09</strain>
    </source>
</reference>
<gene>
    <name evidence="1" type="ORF">E1A91_A08G241500v1</name>
</gene>
<dbReference type="Proteomes" id="UP000323597">
    <property type="component" value="Chromosome A08"/>
</dbReference>
<dbReference type="EMBL" id="CM017643">
    <property type="protein sequence ID" value="TYJ24151.1"/>
    <property type="molecule type" value="Genomic_DNA"/>
</dbReference>
<keyword evidence="2" id="KW-1185">Reference proteome</keyword>
<sequence>MCAASLANQGAKRELPSIIKCRSPIIPAKINALSHALASAIKASTTSSKR</sequence>
<protein>
    <submittedName>
        <fullName evidence="1">Uncharacterized protein</fullName>
    </submittedName>
</protein>